<proteinExistence type="predicted"/>
<gene>
    <name evidence="2" type="ORF">KP509_16G013300</name>
</gene>
<dbReference type="EMBL" id="CM035421">
    <property type="protein sequence ID" value="KAH7387272.1"/>
    <property type="molecule type" value="Genomic_DNA"/>
</dbReference>
<dbReference type="Proteomes" id="UP000825935">
    <property type="component" value="Chromosome 16"/>
</dbReference>
<keyword evidence="3" id="KW-1185">Reference proteome</keyword>
<evidence type="ECO:0000313" key="2">
    <source>
        <dbReference type="EMBL" id="KAH7387271.1"/>
    </source>
</evidence>
<comment type="caution">
    <text evidence="2">The sequence shown here is derived from an EMBL/GenBank/DDBJ whole genome shotgun (WGS) entry which is preliminary data.</text>
</comment>
<organism evidence="2 3">
    <name type="scientific">Ceratopteris richardii</name>
    <name type="common">Triangle waterfern</name>
    <dbReference type="NCBI Taxonomy" id="49495"/>
    <lineage>
        <taxon>Eukaryota</taxon>
        <taxon>Viridiplantae</taxon>
        <taxon>Streptophyta</taxon>
        <taxon>Embryophyta</taxon>
        <taxon>Tracheophyta</taxon>
        <taxon>Polypodiopsida</taxon>
        <taxon>Polypodiidae</taxon>
        <taxon>Polypodiales</taxon>
        <taxon>Pteridineae</taxon>
        <taxon>Pteridaceae</taxon>
        <taxon>Parkerioideae</taxon>
        <taxon>Ceratopteris</taxon>
    </lineage>
</organism>
<dbReference type="PANTHER" id="PTHR33115:SF50">
    <property type="entry name" value="ARM REPEAT SUPERFAMILY PROTEIN"/>
    <property type="match status" value="1"/>
</dbReference>
<feature type="transmembrane region" description="Helical" evidence="1">
    <location>
        <begin position="111"/>
        <end position="134"/>
    </location>
</feature>
<keyword evidence="1" id="KW-0812">Transmembrane</keyword>
<dbReference type="AlphaFoldDB" id="A0A8T2SWV2"/>
<protein>
    <submittedName>
        <fullName evidence="2">Uncharacterized protein</fullName>
    </submittedName>
</protein>
<dbReference type="EMBL" id="CM035421">
    <property type="protein sequence ID" value="KAH7387271.1"/>
    <property type="molecule type" value="Genomic_DNA"/>
</dbReference>
<evidence type="ECO:0000256" key="1">
    <source>
        <dbReference type="SAM" id="Phobius"/>
    </source>
</evidence>
<sequence>MRNGLSNAEVFERQARNAKMQALLVAALHKICGVLGIMALTWATAVLLGGFVADLSLWDFYLISFLLLAESVRLFIIEIVIKLVSGILYCEKRDPAEFEFTDKQPELVRKLNFVGQILGGGVAFVSLSFTFYRIRIRGSSRFSSRDGPIHMISSLWIFYVIVILNSLIAILSVTLHLLFRNFQSIKDTSRGNKHADSLATFYDTIYRTAVEHGMTAGGEVDLLDFAFQKIANDLKRKIRPLIVRTLNKAMIAYMYENNGVTLACEYLRGDDLWKRIAAANLAGFWSEERRIETKQELFWGLRDLIFREGDNASASLNSIERLARHLSPRELQQDRDLSGRPHPFLVDIPNGGNVLDTIVSLVLMQTRSTLHFRVRAFEACCLDPRARDHLYRQVHPHFAQPAVKENISRCLLQVVINQVPNTNRRVAANDEFWTMVSDSNLGNLCIKLAGVLSPQSSSVRIVARIYSASALLLLLQHGGTTYALQAAALLKMWIQDRINLQDRHCYYWTDDVVAAEKVRALADLPVLDWPSVTVRDKEKPWHVLSRQEITDIIAAARGMP</sequence>
<keyword evidence="1" id="KW-1133">Transmembrane helix</keyword>
<reference evidence="2" key="1">
    <citation type="submission" date="2021-08" db="EMBL/GenBank/DDBJ databases">
        <title>WGS assembly of Ceratopteris richardii.</title>
        <authorList>
            <person name="Marchant D.B."/>
            <person name="Chen G."/>
            <person name="Jenkins J."/>
            <person name="Shu S."/>
            <person name="Leebens-Mack J."/>
            <person name="Grimwood J."/>
            <person name="Schmutz J."/>
            <person name="Soltis P."/>
            <person name="Soltis D."/>
            <person name="Chen Z.-H."/>
        </authorList>
    </citation>
    <scope>NUCLEOTIDE SEQUENCE</scope>
    <source>
        <strain evidence="2">Whitten #5841</strain>
        <tissue evidence="2">Leaf</tissue>
    </source>
</reference>
<feature type="transmembrane region" description="Helical" evidence="1">
    <location>
        <begin position="21"/>
        <end position="48"/>
    </location>
</feature>
<feature type="transmembrane region" description="Helical" evidence="1">
    <location>
        <begin position="154"/>
        <end position="179"/>
    </location>
</feature>
<dbReference type="PANTHER" id="PTHR33115">
    <property type="entry name" value="ARM REPEAT SUPERFAMILY PROTEIN"/>
    <property type="match status" value="1"/>
</dbReference>
<keyword evidence="1" id="KW-0472">Membrane</keyword>
<name>A0A8T2SWV2_CERRI</name>
<evidence type="ECO:0000313" key="3">
    <source>
        <dbReference type="Proteomes" id="UP000825935"/>
    </source>
</evidence>
<accession>A0A8T2SWV2</accession>